<gene>
    <name evidence="5" type="primary">rlmH</name>
    <name evidence="6" type="ORF">DW352_20145</name>
</gene>
<name>A0A346A0D5_9HYPH</name>
<dbReference type="GO" id="GO:0070038">
    <property type="term" value="F:rRNA (pseudouridine-N3-)-methyltransferase activity"/>
    <property type="evidence" value="ECO:0007669"/>
    <property type="project" value="UniProtKB-UniRule"/>
</dbReference>
<dbReference type="HAMAP" id="MF_00658">
    <property type="entry name" value="23SrRNA_methyltr_H"/>
    <property type="match status" value="1"/>
</dbReference>
<dbReference type="CDD" id="cd18081">
    <property type="entry name" value="RlmH-like"/>
    <property type="match status" value="1"/>
</dbReference>
<comment type="subcellular location">
    <subcellularLocation>
        <location evidence="5">Cytoplasm</location>
    </subcellularLocation>
</comment>
<dbReference type="RefSeq" id="WP_115693011.1">
    <property type="nucleotide sequence ID" value="NZ_CP031417.1"/>
</dbReference>
<protein>
    <recommendedName>
        <fullName evidence="5">Ribosomal RNA large subunit methyltransferase H</fullName>
        <ecNumber evidence="5">2.1.1.177</ecNumber>
    </recommendedName>
    <alternativeName>
        <fullName evidence="5">23S rRNA (pseudouridine1915-N3)-methyltransferase</fullName>
    </alternativeName>
    <alternativeName>
        <fullName evidence="5">23S rRNA m3Psi1915 methyltransferase</fullName>
    </alternativeName>
    <alternativeName>
        <fullName evidence="5">rRNA (pseudouridine-N3-)-methyltransferase RlmH</fullName>
    </alternativeName>
</protein>
<reference evidence="6 7" key="1">
    <citation type="submission" date="2018-07" db="EMBL/GenBank/DDBJ databases">
        <authorList>
            <person name="Quirk P.G."/>
            <person name="Krulwich T.A."/>
        </authorList>
    </citation>
    <scope>NUCLEOTIDE SEQUENCE [LARGE SCALE GENOMIC DNA]</scope>
    <source>
        <strain evidence="6 7">CC-BB4</strain>
    </source>
</reference>
<keyword evidence="5" id="KW-0963">Cytoplasm</keyword>
<dbReference type="Pfam" id="PF02590">
    <property type="entry name" value="SPOUT_MTase"/>
    <property type="match status" value="1"/>
</dbReference>
<dbReference type="SUPFAM" id="SSF75217">
    <property type="entry name" value="alpha/beta knot"/>
    <property type="match status" value="1"/>
</dbReference>
<dbReference type="PIRSF" id="PIRSF004505">
    <property type="entry name" value="MT_bac"/>
    <property type="match status" value="1"/>
</dbReference>
<keyword evidence="2 5" id="KW-0808">Transferase</keyword>
<evidence type="ECO:0000313" key="7">
    <source>
        <dbReference type="Proteomes" id="UP000254889"/>
    </source>
</evidence>
<comment type="similarity">
    <text evidence="4 5">Belongs to the RNA methyltransferase RlmH family.</text>
</comment>
<evidence type="ECO:0000313" key="6">
    <source>
        <dbReference type="EMBL" id="AXK82632.1"/>
    </source>
</evidence>
<dbReference type="InterPro" id="IPR029026">
    <property type="entry name" value="tRNA_m1G_MTases_N"/>
</dbReference>
<dbReference type="NCBIfam" id="NF000989">
    <property type="entry name" value="PRK00103.2-3"/>
    <property type="match status" value="1"/>
</dbReference>
<dbReference type="AlphaFoldDB" id="A0A346A0D5"/>
<keyword evidence="7" id="KW-1185">Reference proteome</keyword>
<evidence type="ECO:0000256" key="3">
    <source>
        <dbReference type="ARBA" id="ARBA00022691"/>
    </source>
</evidence>
<feature type="binding site" evidence="5">
    <location>
        <position position="107"/>
    </location>
    <ligand>
        <name>S-adenosyl-L-methionine</name>
        <dbReference type="ChEBI" id="CHEBI:59789"/>
    </ligand>
</feature>
<dbReference type="EC" id="2.1.1.177" evidence="5"/>
<keyword evidence="5" id="KW-0698">rRNA processing</keyword>
<feature type="binding site" evidence="5">
    <location>
        <position position="75"/>
    </location>
    <ligand>
        <name>S-adenosyl-L-methionine</name>
        <dbReference type="ChEBI" id="CHEBI:59789"/>
    </ligand>
</feature>
<dbReference type="GO" id="GO:0005737">
    <property type="term" value="C:cytoplasm"/>
    <property type="evidence" value="ECO:0007669"/>
    <property type="project" value="UniProtKB-SubCell"/>
</dbReference>
<dbReference type="Proteomes" id="UP000254889">
    <property type="component" value="Chromosome"/>
</dbReference>
<dbReference type="PANTHER" id="PTHR33603:SF1">
    <property type="entry name" value="RIBOSOMAL RNA LARGE SUBUNIT METHYLTRANSFERASE H"/>
    <property type="match status" value="1"/>
</dbReference>
<proteinExistence type="inferred from homology"/>
<dbReference type="OrthoDB" id="9806643at2"/>
<dbReference type="InterPro" id="IPR029028">
    <property type="entry name" value="Alpha/beta_knot_MTases"/>
</dbReference>
<sequence length="159" mass="17475">MRIVVAAIGRLKGAETELSERYRKRAAQTGRQLGWRDVEIVEIRESRADDANKRMLEESIALANVIPQGAAVVLLDARGDNLDSTAFANQLAQWRAADKPATVFIIGGADGLAPSLKDKATLRLAFGTATWPHQMVRAMLLEQIYRAATILTGHPYHRA</sequence>
<comment type="caution">
    <text evidence="5">Lacks conserved residue(s) required for the propagation of feature annotation.</text>
</comment>
<dbReference type="NCBIfam" id="NF000991">
    <property type="entry name" value="PRK00103.2-5"/>
    <property type="match status" value="1"/>
</dbReference>
<evidence type="ECO:0000256" key="5">
    <source>
        <dbReference type="HAMAP-Rule" id="MF_00658"/>
    </source>
</evidence>
<comment type="catalytic activity">
    <reaction evidence="5">
        <text>pseudouridine(1915) in 23S rRNA + S-adenosyl-L-methionine = N(3)-methylpseudouridine(1915) in 23S rRNA + S-adenosyl-L-homocysteine + H(+)</text>
        <dbReference type="Rhea" id="RHEA:42752"/>
        <dbReference type="Rhea" id="RHEA-COMP:10221"/>
        <dbReference type="Rhea" id="RHEA-COMP:10222"/>
        <dbReference type="ChEBI" id="CHEBI:15378"/>
        <dbReference type="ChEBI" id="CHEBI:57856"/>
        <dbReference type="ChEBI" id="CHEBI:59789"/>
        <dbReference type="ChEBI" id="CHEBI:65314"/>
        <dbReference type="ChEBI" id="CHEBI:74486"/>
        <dbReference type="EC" id="2.1.1.177"/>
    </reaction>
</comment>
<evidence type="ECO:0000256" key="2">
    <source>
        <dbReference type="ARBA" id="ARBA00022679"/>
    </source>
</evidence>
<dbReference type="PANTHER" id="PTHR33603">
    <property type="entry name" value="METHYLTRANSFERASE"/>
    <property type="match status" value="1"/>
</dbReference>
<evidence type="ECO:0000256" key="4">
    <source>
        <dbReference type="ARBA" id="ARBA00038303"/>
    </source>
</evidence>
<dbReference type="EMBL" id="CP031417">
    <property type="protein sequence ID" value="AXK82632.1"/>
    <property type="molecule type" value="Genomic_DNA"/>
</dbReference>
<comment type="subunit">
    <text evidence="5">Homodimer.</text>
</comment>
<evidence type="ECO:0000256" key="1">
    <source>
        <dbReference type="ARBA" id="ARBA00022603"/>
    </source>
</evidence>
<keyword evidence="1 5" id="KW-0489">Methyltransferase</keyword>
<dbReference type="KEGG" id="ptaw:DW352_20145"/>
<organism evidence="6 7">
    <name type="scientific">Pseudolabrys taiwanensis</name>
    <dbReference type="NCBI Taxonomy" id="331696"/>
    <lineage>
        <taxon>Bacteria</taxon>
        <taxon>Pseudomonadati</taxon>
        <taxon>Pseudomonadota</taxon>
        <taxon>Alphaproteobacteria</taxon>
        <taxon>Hyphomicrobiales</taxon>
        <taxon>Xanthobacteraceae</taxon>
        <taxon>Pseudolabrys</taxon>
    </lineage>
</organism>
<comment type="function">
    <text evidence="5">Specifically methylates the pseudouridine at position 1915 (m3Psi1915) in 23S rRNA.</text>
</comment>
<dbReference type="Gene3D" id="3.40.1280.10">
    <property type="match status" value="1"/>
</dbReference>
<keyword evidence="3 5" id="KW-0949">S-adenosyl-L-methionine</keyword>
<dbReference type="InterPro" id="IPR003742">
    <property type="entry name" value="RlmH-like"/>
</dbReference>
<accession>A0A346A0D5</accession>